<feature type="transmembrane region" description="Helical" evidence="1">
    <location>
        <begin position="79"/>
        <end position="103"/>
    </location>
</feature>
<feature type="transmembrane region" description="Helical" evidence="1">
    <location>
        <begin position="181"/>
        <end position="204"/>
    </location>
</feature>
<dbReference type="Proteomes" id="UP000242704">
    <property type="component" value="Unassembled WGS sequence"/>
</dbReference>
<dbReference type="RefSeq" id="WP_105965757.1">
    <property type="nucleotide sequence ID" value="NZ_JAHSUP010000006.1"/>
</dbReference>
<keyword evidence="1" id="KW-1133">Transmembrane helix</keyword>
<feature type="transmembrane region" description="Helical" evidence="1">
    <location>
        <begin position="149"/>
        <end position="169"/>
    </location>
</feature>
<sequence>MEILNSICLAIFQVIVFFIVVNVIIIEKIKYSLWDYIALLIGVVIPSVVLFVFFERKSLLCLVIGLLIFFYYKKKMIGIIAVLSSVLLLVICDFFATWFYYYINGLTVHPTILFIIYSFVFALIAVITALVVRLLMIKLKYTWLYGNKVYLMILMICLLIFFLTMFFFLPDQVSGVAEFKIIGIFYFTFVAIFIAILLLVTITTSREINYRRSRQEVEDYYNYTLRIEEVNKRMRKFRHDYINILSTMSEYLREDDLEGLKAYYDKHIIPLKDHFEANTLKLNGVENLKVKEIKGVITTKILQAQERKIEISVEVADEINQINMEMIDLSRVLGIIMDNAIEASMNVEEPMIQIAFIKTDQSVLIIIMNKAPENLPKLHTLYQEGFSTKGKDRGLGLSTLKEITDSKRNVFLETTIENNYFIQKLEIMNSDD</sequence>
<feature type="domain" description="Sensor histidine kinase NatK-like C-terminal" evidence="2">
    <location>
        <begin position="324"/>
        <end position="427"/>
    </location>
</feature>
<organism evidence="3 4">
    <name type="scientific">Staphylococcus chromogenes</name>
    <name type="common">Staphylococcus hyicus subsp. chromogenes</name>
    <dbReference type="NCBI Taxonomy" id="46126"/>
    <lineage>
        <taxon>Bacteria</taxon>
        <taxon>Bacillati</taxon>
        <taxon>Bacillota</taxon>
        <taxon>Bacilli</taxon>
        <taxon>Bacillales</taxon>
        <taxon>Staphylococcaceae</taxon>
        <taxon>Staphylococcus</taxon>
    </lineage>
</organism>
<dbReference type="NCBIfam" id="NF046015">
    <property type="entry name" value="HisKinAgrCStaph"/>
    <property type="match status" value="1"/>
</dbReference>
<dbReference type="EMBL" id="PZBZ01000031">
    <property type="protein sequence ID" value="PTG13938.1"/>
    <property type="molecule type" value="Genomic_DNA"/>
</dbReference>
<dbReference type="InterPro" id="IPR032834">
    <property type="entry name" value="NatK-like_C"/>
</dbReference>
<name>A0AAE5SYT3_STACR</name>
<protein>
    <submittedName>
        <fullName evidence="3">GHKL domain-containing protein</fullName>
    </submittedName>
</protein>
<feature type="transmembrane region" description="Helical" evidence="1">
    <location>
        <begin position="6"/>
        <end position="26"/>
    </location>
</feature>
<dbReference type="CDD" id="cd16935">
    <property type="entry name" value="HATPase_AgrC-ComD-like"/>
    <property type="match status" value="1"/>
</dbReference>
<dbReference type="InterPro" id="IPR036890">
    <property type="entry name" value="HATPase_C_sf"/>
</dbReference>
<proteinExistence type="predicted"/>
<evidence type="ECO:0000259" key="2">
    <source>
        <dbReference type="Pfam" id="PF14501"/>
    </source>
</evidence>
<dbReference type="PANTHER" id="PTHR40448:SF1">
    <property type="entry name" value="TWO-COMPONENT SENSOR HISTIDINE KINASE"/>
    <property type="match status" value="1"/>
</dbReference>
<accession>A0AAE5SYT3</accession>
<evidence type="ECO:0000256" key="1">
    <source>
        <dbReference type="SAM" id="Phobius"/>
    </source>
</evidence>
<dbReference type="Pfam" id="PF14501">
    <property type="entry name" value="HATPase_c_5"/>
    <property type="match status" value="1"/>
</dbReference>
<dbReference type="AlphaFoldDB" id="A0AAE5SYT3"/>
<dbReference type="Gene3D" id="3.30.565.10">
    <property type="entry name" value="Histidine kinase-like ATPase, C-terminal domain"/>
    <property type="match status" value="1"/>
</dbReference>
<reference evidence="3 4" key="1">
    <citation type="journal article" date="2016" name="Front. Microbiol.">
        <title>Comprehensive Phylogenetic Analysis of Bovine Non-aureus Staphylococci Species Based on Whole-Genome Sequencing.</title>
        <authorList>
            <person name="Naushad S."/>
            <person name="Barkema H.W."/>
            <person name="Luby C."/>
            <person name="Condas L.A."/>
            <person name="Nobrega D.B."/>
            <person name="Carson D.A."/>
            <person name="De Buck J."/>
        </authorList>
    </citation>
    <scope>NUCLEOTIDE SEQUENCE [LARGE SCALE GENOMIC DNA]</scope>
    <source>
        <strain evidence="3 4">SNUC 505</strain>
    </source>
</reference>
<comment type="caution">
    <text evidence="3">The sequence shown here is derived from an EMBL/GenBank/DDBJ whole genome shotgun (WGS) entry which is preliminary data.</text>
</comment>
<keyword evidence="1" id="KW-0812">Transmembrane</keyword>
<dbReference type="GO" id="GO:0042802">
    <property type="term" value="F:identical protein binding"/>
    <property type="evidence" value="ECO:0007669"/>
    <property type="project" value="TreeGrafter"/>
</dbReference>
<evidence type="ECO:0000313" key="3">
    <source>
        <dbReference type="EMBL" id="PTG13938.1"/>
    </source>
</evidence>
<dbReference type="SUPFAM" id="SSF55874">
    <property type="entry name" value="ATPase domain of HSP90 chaperone/DNA topoisomerase II/histidine kinase"/>
    <property type="match status" value="1"/>
</dbReference>
<evidence type="ECO:0000313" key="4">
    <source>
        <dbReference type="Proteomes" id="UP000242704"/>
    </source>
</evidence>
<feature type="transmembrane region" description="Helical" evidence="1">
    <location>
        <begin position="33"/>
        <end position="51"/>
    </location>
</feature>
<feature type="transmembrane region" description="Helical" evidence="1">
    <location>
        <begin position="115"/>
        <end position="137"/>
    </location>
</feature>
<gene>
    <name evidence="3" type="ORF">BU653_06770</name>
</gene>
<dbReference type="PANTHER" id="PTHR40448">
    <property type="entry name" value="TWO-COMPONENT SENSOR HISTIDINE KINASE"/>
    <property type="match status" value="1"/>
</dbReference>
<keyword evidence="1" id="KW-0472">Membrane</keyword>